<dbReference type="InterPro" id="IPR041916">
    <property type="entry name" value="Anti_sigma_zinc_sf"/>
</dbReference>
<feature type="domain" description="Putative zinc-finger" evidence="5">
    <location>
        <begin position="9"/>
        <end position="36"/>
    </location>
</feature>
<evidence type="ECO:0000259" key="5">
    <source>
        <dbReference type="Pfam" id="PF13490"/>
    </source>
</evidence>
<dbReference type="OrthoDB" id="5242431at2"/>
<reference evidence="6 7" key="2">
    <citation type="submission" date="2019-09" db="EMBL/GenBank/DDBJ databases">
        <authorList>
            <person name="Jin C."/>
        </authorList>
    </citation>
    <scope>NUCLEOTIDE SEQUENCE [LARGE SCALE GENOMIC DNA]</scope>
    <source>
        <strain evidence="6 7">AN110305</strain>
    </source>
</reference>
<keyword evidence="2" id="KW-0804">Transcription</keyword>
<feature type="transmembrane region" description="Helical" evidence="4">
    <location>
        <begin position="150"/>
        <end position="172"/>
    </location>
</feature>
<reference evidence="6 7" key="1">
    <citation type="submission" date="2019-09" db="EMBL/GenBank/DDBJ databases">
        <title>Goodfellowia gen. nov., a new genus of the Pseudonocardineae related to Actinoalloteichus, containing Goodfellowia coeruleoviolacea gen. nov., comb. nov. gen. nov., comb. nov.</title>
        <authorList>
            <person name="Labeda D."/>
        </authorList>
    </citation>
    <scope>NUCLEOTIDE SEQUENCE [LARGE SCALE GENOMIC DNA]</scope>
    <source>
        <strain evidence="6 7">AN110305</strain>
    </source>
</reference>
<dbReference type="Pfam" id="PF13490">
    <property type="entry name" value="zf-HC2"/>
    <property type="match status" value="1"/>
</dbReference>
<feature type="region of interest" description="Disordered" evidence="3">
    <location>
        <begin position="84"/>
        <end position="139"/>
    </location>
</feature>
<dbReference type="RefSeq" id="WP_149853777.1">
    <property type="nucleotide sequence ID" value="NZ_VUOB01000065.1"/>
</dbReference>
<protein>
    <submittedName>
        <fullName evidence="6">Zf-HC2 domain-containing protein</fullName>
    </submittedName>
</protein>
<evidence type="ECO:0000313" key="7">
    <source>
        <dbReference type="Proteomes" id="UP000323454"/>
    </source>
</evidence>
<dbReference type="InterPro" id="IPR027383">
    <property type="entry name" value="Znf_put"/>
</dbReference>
<name>A0A5B2WNP3_9PSEU</name>
<keyword evidence="7" id="KW-1185">Reference proteome</keyword>
<gene>
    <name evidence="6" type="ORF">F0L68_32945</name>
</gene>
<proteinExistence type="predicted"/>
<feature type="compositionally biased region" description="Low complexity" evidence="3">
    <location>
        <begin position="107"/>
        <end position="121"/>
    </location>
</feature>
<dbReference type="AlphaFoldDB" id="A0A5B2WNP3"/>
<accession>A0A5B2WNP3</accession>
<dbReference type="Proteomes" id="UP000323454">
    <property type="component" value="Unassembled WGS sequence"/>
</dbReference>
<keyword evidence="4" id="KW-1133">Transmembrane helix</keyword>
<sequence length="280" mass="29217">MSCLHTVSLGAYLLGALEPGERAAFERHLDGCPICRDELVRLAPLPGLLGQLTLDDLDDADVAPSPVTLPTALLTALPVVLPAEPPAEPTSGPSAQLPTELPSTPRPALSADRPSDAAPDLPSSPPAAESQADLPVSPLPAGPGRLRRRWVLVAAGFVVLLAAVGLLVPRLFDADQSPAPASAMWTASDQGSGVAAAAQLQGRPWGTEVQLQLDHLPAGVRCQLILYTADGRAEIGGWWGSTYSGGERVPGASSFALDQIDRMEIRTADHQTLVTLRRPG</sequence>
<evidence type="ECO:0000256" key="1">
    <source>
        <dbReference type="ARBA" id="ARBA00023015"/>
    </source>
</evidence>
<dbReference type="Gene3D" id="1.10.10.1320">
    <property type="entry name" value="Anti-sigma factor, zinc-finger domain"/>
    <property type="match status" value="1"/>
</dbReference>
<evidence type="ECO:0000256" key="3">
    <source>
        <dbReference type="SAM" id="MobiDB-lite"/>
    </source>
</evidence>
<comment type="caution">
    <text evidence="6">The sequence shown here is derived from an EMBL/GenBank/DDBJ whole genome shotgun (WGS) entry which is preliminary data.</text>
</comment>
<evidence type="ECO:0000313" key="6">
    <source>
        <dbReference type="EMBL" id="KAA2253613.1"/>
    </source>
</evidence>
<dbReference type="EMBL" id="VUOB01000065">
    <property type="protein sequence ID" value="KAA2253613.1"/>
    <property type="molecule type" value="Genomic_DNA"/>
</dbReference>
<keyword evidence="1" id="KW-0805">Transcription regulation</keyword>
<keyword evidence="4" id="KW-0812">Transmembrane</keyword>
<organism evidence="6 7">
    <name type="scientific">Solihabitans fulvus</name>
    <dbReference type="NCBI Taxonomy" id="1892852"/>
    <lineage>
        <taxon>Bacteria</taxon>
        <taxon>Bacillati</taxon>
        <taxon>Actinomycetota</taxon>
        <taxon>Actinomycetes</taxon>
        <taxon>Pseudonocardiales</taxon>
        <taxon>Pseudonocardiaceae</taxon>
        <taxon>Solihabitans</taxon>
    </lineage>
</organism>
<evidence type="ECO:0000256" key="2">
    <source>
        <dbReference type="ARBA" id="ARBA00023163"/>
    </source>
</evidence>
<keyword evidence="4" id="KW-0472">Membrane</keyword>
<evidence type="ECO:0000256" key="4">
    <source>
        <dbReference type="SAM" id="Phobius"/>
    </source>
</evidence>